<keyword evidence="3" id="KW-1185">Reference proteome</keyword>
<organism evidence="2 3">
    <name type="scientific">Iphiclides podalirius</name>
    <name type="common">scarce swallowtail</name>
    <dbReference type="NCBI Taxonomy" id="110791"/>
    <lineage>
        <taxon>Eukaryota</taxon>
        <taxon>Metazoa</taxon>
        <taxon>Ecdysozoa</taxon>
        <taxon>Arthropoda</taxon>
        <taxon>Hexapoda</taxon>
        <taxon>Insecta</taxon>
        <taxon>Pterygota</taxon>
        <taxon>Neoptera</taxon>
        <taxon>Endopterygota</taxon>
        <taxon>Lepidoptera</taxon>
        <taxon>Glossata</taxon>
        <taxon>Ditrysia</taxon>
        <taxon>Papilionoidea</taxon>
        <taxon>Papilionidae</taxon>
        <taxon>Papilioninae</taxon>
        <taxon>Iphiclides</taxon>
    </lineage>
</organism>
<accession>A0ABN8J391</accession>
<reference evidence="2" key="1">
    <citation type="submission" date="2022-03" db="EMBL/GenBank/DDBJ databases">
        <authorList>
            <person name="Martin H S."/>
        </authorList>
    </citation>
    <scope>NUCLEOTIDE SEQUENCE</scope>
</reference>
<proteinExistence type="predicted"/>
<name>A0ABN8J391_9NEOP</name>
<keyword evidence="1" id="KW-0732">Signal</keyword>
<feature type="signal peptide" evidence="1">
    <location>
        <begin position="1"/>
        <end position="17"/>
    </location>
</feature>
<dbReference type="EMBL" id="OW152819">
    <property type="protein sequence ID" value="CAH2073528.1"/>
    <property type="molecule type" value="Genomic_DNA"/>
</dbReference>
<evidence type="ECO:0000256" key="1">
    <source>
        <dbReference type="SAM" id="SignalP"/>
    </source>
</evidence>
<protein>
    <submittedName>
        <fullName evidence="2">Uncharacterized protein</fullName>
    </submittedName>
</protein>
<evidence type="ECO:0000313" key="3">
    <source>
        <dbReference type="Proteomes" id="UP000837857"/>
    </source>
</evidence>
<feature type="chain" id="PRO_5046491161" evidence="1">
    <location>
        <begin position="18"/>
        <end position="306"/>
    </location>
</feature>
<evidence type="ECO:0000313" key="2">
    <source>
        <dbReference type="EMBL" id="CAH2073528.1"/>
    </source>
</evidence>
<sequence length="306" mass="35472">MLLYALLKAVIVSSAVCIEESNRERKPYIVFPVPFDLPSRNDRATQCWLRIEDEELIETVAVYCHIAQEFVRKHIHEYNSRKMTEDDVDVSLWSEEPQSLGDVLKVPESSHKNIKHWKTTTILDPVTRMRLSCTFKMLLGVSLEIALIAIMIRRGTTAAAEPKPYAIFPVPFELPNRNDRSNQCWLRIEDLELVDTVTVYCFVAQAFLRNHIRDYNARKMKEDGVDMSLWSEEASPRYETDMKAVSDPKNIKDWRGTTVFDPTVNRRIYVTKDAECKLIMYSREGMTNYKETELELVGSHYALPPS</sequence>
<feature type="non-terminal residue" evidence="2">
    <location>
        <position position="306"/>
    </location>
</feature>
<dbReference type="Proteomes" id="UP000837857">
    <property type="component" value="Chromosome 7"/>
</dbReference>
<gene>
    <name evidence="2" type="ORF">IPOD504_LOCUS15680</name>
</gene>